<evidence type="ECO:0000256" key="6">
    <source>
        <dbReference type="ARBA" id="ARBA00023004"/>
    </source>
</evidence>
<proteinExistence type="inferred from homology"/>
<dbReference type="SUPFAM" id="SSF48264">
    <property type="entry name" value="Cytochrome P450"/>
    <property type="match status" value="1"/>
</dbReference>
<gene>
    <name evidence="9" type="ORF">HBF25_04275</name>
</gene>
<dbReference type="Gene3D" id="1.10.630.10">
    <property type="entry name" value="Cytochrome P450"/>
    <property type="match status" value="1"/>
</dbReference>
<dbReference type="Pfam" id="PF00067">
    <property type="entry name" value="p450"/>
    <property type="match status" value="1"/>
</dbReference>
<dbReference type="EMBL" id="JAARLZ010000002">
    <property type="protein sequence ID" value="NII05607.1"/>
    <property type="molecule type" value="Genomic_DNA"/>
</dbReference>
<dbReference type="InterPro" id="IPR001128">
    <property type="entry name" value="Cyt_P450"/>
</dbReference>
<reference evidence="9 10" key="1">
    <citation type="submission" date="2020-03" db="EMBL/GenBank/DDBJ databases">
        <authorList>
            <person name="Lai Q."/>
        </authorList>
    </citation>
    <scope>NUCLEOTIDE SEQUENCE [LARGE SCALE GENOMIC DNA]</scope>
    <source>
        <strain evidence="9 10">CCUG 25036</strain>
    </source>
</reference>
<dbReference type="RefSeq" id="WP_166946704.1">
    <property type="nucleotide sequence ID" value="NZ_JAARLZ010000002.1"/>
</dbReference>
<dbReference type="FunFam" id="1.10.630.10:FF:000018">
    <property type="entry name" value="Cytochrome P450 monooxygenase"/>
    <property type="match status" value="1"/>
</dbReference>
<dbReference type="GO" id="GO:0004497">
    <property type="term" value="F:monooxygenase activity"/>
    <property type="evidence" value="ECO:0007669"/>
    <property type="project" value="UniProtKB-KW"/>
</dbReference>
<keyword evidence="3 8" id="KW-0349">Heme</keyword>
<dbReference type="InterPro" id="IPR017972">
    <property type="entry name" value="Cyt_P450_CS"/>
</dbReference>
<evidence type="ECO:0000313" key="10">
    <source>
        <dbReference type="Proteomes" id="UP000490980"/>
    </source>
</evidence>
<organism evidence="9 10">
    <name type="scientific">Luteibacter anthropi</name>
    <dbReference type="NCBI Taxonomy" id="564369"/>
    <lineage>
        <taxon>Bacteria</taxon>
        <taxon>Pseudomonadati</taxon>
        <taxon>Pseudomonadota</taxon>
        <taxon>Gammaproteobacteria</taxon>
        <taxon>Lysobacterales</taxon>
        <taxon>Rhodanobacteraceae</taxon>
        <taxon>Luteibacter</taxon>
    </lineage>
</organism>
<keyword evidence="7 8" id="KW-0503">Monooxygenase</keyword>
<evidence type="ECO:0000256" key="3">
    <source>
        <dbReference type="ARBA" id="ARBA00022617"/>
    </source>
</evidence>
<dbReference type="Proteomes" id="UP000490980">
    <property type="component" value="Unassembled WGS sequence"/>
</dbReference>
<evidence type="ECO:0000256" key="5">
    <source>
        <dbReference type="ARBA" id="ARBA00023002"/>
    </source>
</evidence>
<dbReference type="PROSITE" id="PS00086">
    <property type="entry name" value="CYTOCHROME_P450"/>
    <property type="match status" value="1"/>
</dbReference>
<keyword evidence="4 8" id="KW-0479">Metal-binding</keyword>
<sequence length="395" mass="44055">MSIELMPLAYPFNGFEDLRLADDYRHAQTQAGLIRIRLPFGEPAWLATRYDDVRLVLSDKRFSRSEATRREDVPRAFARVAGGIVMMDPPDLTRIRKLVTQAFTQRRVEQLRPHVHALSHSLIERMLARGAPADLVEDYALPIPIAVICELLGVPEEDQAKFRIWNDSLLSTDTSTAAQTQRHLGELAQYIMGLVAARRAAPRDDLMTALLAAHDDGDRLSEQELVPLCIAILVAGYEGTSSQIPNFVHTLLEHPEAYARLRHDPAGIEGAVEELLRFVPLASAAMFVHYAMEDVQVGETLVQAGEPVFASIGAANRDPRRFDLPEELDLDRDARGHFAFGCGMHACVGATLARVELQEALRALLERLPTLRLAGPVSWKTQSFFRGPTRMPVTW</sequence>
<dbReference type="PANTHER" id="PTHR46696">
    <property type="entry name" value="P450, PUTATIVE (EUROFUNG)-RELATED"/>
    <property type="match status" value="1"/>
</dbReference>
<evidence type="ECO:0000256" key="7">
    <source>
        <dbReference type="ARBA" id="ARBA00023033"/>
    </source>
</evidence>
<dbReference type="CDD" id="cd11031">
    <property type="entry name" value="Cyp158A-like"/>
    <property type="match status" value="1"/>
</dbReference>
<dbReference type="GO" id="GO:0020037">
    <property type="term" value="F:heme binding"/>
    <property type="evidence" value="ECO:0007669"/>
    <property type="project" value="InterPro"/>
</dbReference>
<dbReference type="InterPro" id="IPR002397">
    <property type="entry name" value="Cyt_P450_B"/>
</dbReference>
<evidence type="ECO:0000256" key="1">
    <source>
        <dbReference type="ARBA" id="ARBA00001971"/>
    </source>
</evidence>
<keyword evidence="6 8" id="KW-0408">Iron</keyword>
<protein>
    <submittedName>
        <fullName evidence="9">Cytochrome P450</fullName>
    </submittedName>
</protein>
<dbReference type="AlphaFoldDB" id="A0A7X5U881"/>
<evidence type="ECO:0000256" key="2">
    <source>
        <dbReference type="ARBA" id="ARBA00010617"/>
    </source>
</evidence>
<evidence type="ECO:0000256" key="4">
    <source>
        <dbReference type="ARBA" id="ARBA00022723"/>
    </source>
</evidence>
<comment type="similarity">
    <text evidence="2 8">Belongs to the cytochrome P450 family.</text>
</comment>
<name>A0A7X5U881_9GAMM</name>
<dbReference type="InterPro" id="IPR036396">
    <property type="entry name" value="Cyt_P450_sf"/>
</dbReference>
<comment type="cofactor">
    <cofactor evidence="1">
        <name>heme</name>
        <dbReference type="ChEBI" id="CHEBI:30413"/>
    </cofactor>
</comment>
<keyword evidence="10" id="KW-1185">Reference proteome</keyword>
<keyword evidence="5 8" id="KW-0560">Oxidoreductase</keyword>
<dbReference type="PANTHER" id="PTHR46696:SF1">
    <property type="entry name" value="CYTOCHROME P450 YJIB-RELATED"/>
    <property type="match status" value="1"/>
</dbReference>
<comment type="caution">
    <text evidence="9">The sequence shown here is derived from an EMBL/GenBank/DDBJ whole genome shotgun (WGS) entry which is preliminary data.</text>
</comment>
<dbReference type="PRINTS" id="PR00359">
    <property type="entry name" value="BP450"/>
</dbReference>
<evidence type="ECO:0000256" key="8">
    <source>
        <dbReference type="RuleBase" id="RU000461"/>
    </source>
</evidence>
<evidence type="ECO:0000313" key="9">
    <source>
        <dbReference type="EMBL" id="NII05607.1"/>
    </source>
</evidence>
<accession>A0A7X5U881</accession>
<dbReference type="GO" id="GO:0016705">
    <property type="term" value="F:oxidoreductase activity, acting on paired donors, with incorporation or reduction of molecular oxygen"/>
    <property type="evidence" value="ECO:0007669"/>
    <property type="project" value="InterPro"/>
</dbReference>
<dbReference type="GO" id="GO:0005506">
    <property type="term" value="F:iron ion binding"/>
    <property type="evidence" value="ECO:0007669"/>
    <property type="project" value="InterPro"/>
</dbReference>
<dbReference type="PRINTS" id="PR00385">
    <property type="entry name" value="P450"/>
</dbReference>